<evidence type="ECO:0000256" key="7">
    <source>
        <dbReference type="RuleBase" id="RU363032"/>
    </source>
</evidence>
<feature type="transmembrane region" description="Helical" evidence="7">
    <location>
        <begin position="421"/>
        <end position="445"/>
    </location>
</feature>
<keyword evidence="6 7" id="KW-0472">Membrane</keyword>
<dbReference type="InterPro" id="IPR035906">
    <property type="entry name" value="MetI-like_sf"/>
</dbReference>
<dbReference type="Gene3D" id="1.10.3720.10">
    <property type="entry name" value="MetI-like"/>
    <property type="match status" value="2"/>
</dbReference>
<evidence type="ECO:0000256" key="4">
    <source>
        <dbReference type="ARBA" id="ARBA00022692"/>
    </source>
</evidence>
<evidence type="ECO:0000256" key="5">
    <source>
        <dbReference type="ARBA" id="ARBA00022989"/>
    </source>
</evidence>
<feature type="transmembrane region" description="Helical" evidence="7">
    <location>
        <begin position="538"/>
        <end position="563"/>
    </location>
</feature>
<dbReference type="GO" id="GO:0055085">
    <property type="term" value="P:transmembrane transport"/>
    <property type="evidence" value="ECO:0007669"/>
    <property type="project" value="InterPro"/>
</dbReference>
<evidence type="ECO:0000313" key="9">
    <source>
        <dbReference type="EMBL" id="KFI87267.1"/>
    </source>
</evidence>
<keyword evidence="2 7" id="KW-0813">Transport</keyword>
<dbReference type="AlphaFoldDB" id="A0A087CVG7"/>
<dbReference type="RefSeq" id="WP_202962216.1">
    <property type="nucleotide sequence ID" value="NZ_JGZK01000003.1"/>
</dbReference>
<feature type="transmembrane region" description="Helical" evidence="7">
    <location>
        <begin position="282"/>
        <end position="308"/>
    </location>
</feature>
<dbReference type="CDD" id="cd06261">
    <property type="entry name" value="TM_PBP2"/>
    <property type="match status" value="2"/>
</dbReference>
<proteinExistence type="inferred from homology"/>
<dbReference type="PROSITE" id="PS50928">
    <property type="entry name" value="ABC_TM1"/>
    <property type="match status" value="2"/>
</dbReference>
<dbReference type="eggNOG" id="COG1173">
    <property type="taxonomic scope" value="Bacteria"/>
</dbReference>
<feature type="transmembrane region" description="Helical" evidence="7">
    <location>
        <begin position="108"/>
        <end position="131"/>
    </location>
</feature>
<keyword evidence="3" id="KW-1003">Cell membrane</keyword>
<feature type="transmembrane region" description="Helical" evidence="7">
    <location>
        <begin position="355"/>
        <end position="377"/>
    </location>
</feature>
<dbReference type="EMBL" id="JGZK01000003">
    <property type="protein sequence ID" value="KFI87267.1"/>
    <property type="molecule type" value="Genomic_DNA"/>
</dbReference>
<reference evidence="9 10" key="1">
    <citation type="submission" date="2014-03" db="EMBL/GenBank/DDBJ databases">
        <title>Genomics of Bifidobacteria.</title>
        <authorList>
            <person name="Ventura M."/>
            <person name="Milani C."/>
            <person name="Lugli G.A."/>
        </authorList>
    </citation>
    <scope>NUCLEOTIDE SEQUENCE [LARGE SCALE GENOMIC DNA]</scope>
    <source>
        <strain evidence="9 10">DSM 23975</strain>
    </source>
</reference>
<evidence type="ECO:0000256" key="6">
    <source>
        <dbReference type="ARBA" id="ARBA00023136"/>
    </source>
</evidence>
<keyword evidence="4 7" id="KW-0812">Transmembrane</keyword>
<dbReference type="Proteomes" id="UP000028984">
    <property type="component" value="Unassembled WGS sequence"/>
</dbReference>
<dbReference type="SUPFAM" id="SSF161098">
    <property type="entry name" value="MetI-like"/>
    <property type="match status" value="2"/>
</dbReference>
<comment type="subcellular location">
    <subcellularLocation>
        <location evidence="1 7">Cell membrane</location>
        <topology evidence="1 7">Multi-pass membrane protein</topology>
    </subcellularLocation>
</comment>
<accession>A0A087CVG7</accession>
<evidence type="ECO:0000256" key="2">
    <source>
        <dbReference type="ARBA" id="ARBA00022448"/>
    </source>
</evidence>
<organism evidence="9 10">
    <name type="scientific">Bifidobacterium reuteri DSM 23975</name>
    <dbReference type="NCBI Taxonomy" id="1437610"/>
    <lineage>
        <taxon>Bacteria</taxon>
        <taxon>Bacillati</taxon>
        <taxon>Actinomycetota</taxon>
        <taxon>Actinomycetes</taxon>
        <taxon>Bifidobacteriales</taxon>
        <taxon>Bifidobacteriaceae</taxon>
        <taxon>Bifidobacterium</taxon>
    </lineage>
</organism>
<dbReference type="eggNOG" id="COG0601">
    <property type="taxonomic scope" value="Bacteria"/>
</dbReference>
<name>A0A087CVG7_9BIFI</name>
<comment type="similarity">
    <text evidence="7">Belongs to the binding-protein-dependent transport system permease family.</text>
</comment>
<dbReference type="Pfam" id="PF00528">
    <property type="entry name" value="BPD_transp_1"/>
    <property type="match status" value="2"/>
</dbReference>
<dbReference type="STRING" id="1437610.BREU_0297"/>
<dbReference type="PANTHER" id="PTHR43163:SF6">
    <property type="entry name" value="DIPEPTIDE TRANSPORT SYSTEM PERMEASE PROTEIN DPPB-RELATED"/>
    <property type="match status" value="1"/>
</dbReference>
<evidence type="ECO:0000256" key="1">
    <source>
        <dbReference type="ARBA" id="ARBA00004651"/>
    </source>
</evidence>
<feature type="transmembrane region" description="Helical" evidence="7">
    <location>
        <begin position="182"/>
        <end position="202"/>
    </location>
</feature>
<feature type="domain" description="ABC transmembrane type-1" evidence="8">
    <location>
        <begin position="417"/>
        <end position="606"/>
    </location>
</feature>
<feature type="transmembrane region" description="Helical" evidence="7">
    <location>
        <begin position="143"/>
        <end position="170"/>
    </location>
</feature>
<feature type="transmembrane region" description="Helical" evidence="7">
    <location>
        <begin position="586"/>
        <end position="606"/>
    </location>
</feature>
<keyword evidence="5 7" id="KW-1133">Transmembrane helix</keyword>
<feature type="transmembrane region" description="Helical" evidence="7">
    <location>
        <begin position="12"/>
        <end position="33"/>
    </location>
</feature>
<sequence>MKDQLLYVAGRVVQAVVVLWASYTVTFIILNLLPANPIDLILHARGIPDGTISGPELEAVKHQYGLDQTPLQQYFTMLVNALHGDFGTSYMQGLPVSQLIAQRLSNTLVISGLSIVVSFIGAFLLAFFAAYTRHDWIRSLINMLPTLGVSVPSFWIGLLLMQVFSFGLGLLPAVGTEGWQTLILPTITMSIPMMALLSRLLITGFEEVLHEEFITTAKAHGLSYRTIIATHVLRNGALPAFTMLGLVVGHTVTGAIVAETVFSRQGVGMLVQQSVENQDIPVVQGVVLLAAAAFVVINLIVDLIYPVLDPRISHIRKGGGTMSISITESPVLGVAIPQPRHHVANRITGFITKRFFVVLSAVFLAFVIVSSAFPQLFTRIDPYKTNPADKLLAPSAEHWFGTDQVGRDLFTRVLYGGRATILASLVSLSIAFFGGLLLGVIAGYFGGVLDALFMRGVDVLLSIPGLLLAITIVTAIGFGTTPVAIAIGIGILPGFARTTRSQVLKVRERSYIEAAKVNGVPVASIVFKHVIPNAIGPVSVLALLEFGSVIMAVATLSFLGFGARPPAAEWGSLINDGRSYLVTSPWVPLLPGLTVVLTVLSITVIAQSLKKKGNL</sequence>
<dbReference type="GO" id="GO:0005886">
    <property type="term" value="C:plasma membrane"/>
    <property type="evidence" value="ECO:0007669"/>
    <property type="project" value="UniProtKB-SubCell"/>
</dbReference>
<feature type="domain" description="ABC transmembrane type-1" evidence="8">
    <location>
        <begin position="104"/>
        <end position="305"/>
    </location>
</feature>
<feature type="transmembrane region" description="Helical" evidence="7">
    <location>
        <begin position="457"/>
        <end position="476"/>
    </location>
</feature>
<evidence type="ECO:0000256" key="3">
    <source>
        <dbReference type="ARBA" id="ARBA00022475"/>
    </source>
</evidence>
<evidence type="ECO:0000313" key="10">
    <source>
        <dbReference type="Proteomes" id="UP000028984"/>
    </source>
</evidence>
<evidence type="ECO:0000259" key="8">
    <source>
        <dbReference type="PROSITE" id="PS50928"/>
    </source>
</evidence>
<dbReference type="PANTHER" id="PTHR43163">
    <property type="entry name" value="DIPEPTIDE TRANSPORT SYSTEM PERMEASE PROTEIN DPPB-RELATED"/>
    <property type="match status" value="1"/>
</dbReference>
<protein>
    <submittedName>
        <fullName evidence="9">ABC-type transporter, integral membrane subunit</fullName>
    </submittedName>
</protein>
<keyword evidence="10" id="KW-1185">Reference proteome</keyword>
<feature type="transmembrane region" description="Helical" evidence="7">
    <location>
        <begin position="240"/>
        <end position="262"/>
    </location>
</feature>
<feature type="transmembrane region" description="Helical" evidence="7">
    <location>
        <begin position="482"/>
        <end position="499"/>
    </location>
</feature>
<dbReference type="InterPro" id="IPR000515">
    <property type="entry name" value="MetI-like"/>
</dbReference>
<comment type="caution">
    <text evidence="9">The sequence shown here is derived from an EMBL/GenBank/DDBJ whole genome shotgun (WGS) entry which is preliminary data.</text>
</comment>
<gene>
    <name evidence="9" type="ORF">BREU_0297</name>
</gene>